<keyword evidence="3" id="KW-1133">Transmembrane helix</keyword>
<sequence length="525" mass="59345">MNNIYILFFLLIIILILVICSIIIICYKDSTVKSSTVKGSTVKGGTIKGSTVKGGTIKGGGPTSVVKKVVNPKEIYFKLYPPIDKDDNLLVLSQDEINELKNSKDPYPYQNLQNPFYKDKLVIIYERDNRYYIESEILLDYNCKSKESESILDNTTSIRKYDTIDITDIYGNAFADIEDGDTIDYLDIDGTNSSSPTDILIIRDIYIDTAADTAAGNIIYYGDEKYSKLLEYYKNRNYKDKDTDADPIQGDKFIRSLYVEDIPNAKKMIHINLSKDDNGNNGDNRDNDTLSTSSPIQVEYDILSIDNNLRKEEGIFFIDDTDTQSSIKPPKNPSIKSSKNPSIKDTQSSIKSPKNPSIKDTQSSIKSPKNPSIKSPKNPSIKSYKFAYVQPSNITDQLRLIEMRANSINFTNMADRYQQSIAEIIKLENALKQLEANLIRSNAKKERYNLGLEPISEFENIKNFIDNNINNITGFQLEALHFNLNGTIYKKGDIIPYSETISILDRLPKGYILTAISGNSYFHNG</sequence>
<keyword evidence="3" id="KW-0812">Transmembrane</keyword>
<dbReference type="AlphaFoldDB" id="A0A6C0I2F3"/>
<feature type="coiled-coil region" evidence="1">
    <location>
        <begin position="417"/>
        <end position="444"/>
    </location>
</feature>
<feature type="compositionally biased region" description="Basic and acidic residues" evidence="2">
    <location>
        <begin position="273"/>
        <end position="288"/>
    </location>
</feature>
<evidence type="ECO:0000256" key="2">
    <source>
        <dbReference type="SAM" id="MobiDB-lite"/>
    </source>
</evidence>
<reference evidence="4" key="1">
    <citation type="journal article" date="2020" name="Nature">
        <title>Giant virus diversity and host interactions through global metagenomics.</title>
        <authorList>
            <person name="Schulz F."/>
            <person name="Roux S."/>
            <person name="Paez-Espino D."/>
            <person name="Jungbluth S."/>
            <person name="Walsh D.A."/>
            <person name="Denef V.J."/>
            <person name="McMahon K.D."/>
            <person name="Konstantinidis K.T."/>
            <person name="Eloe-Fadrosh E.A."/>
            <person name="Kyrpides N.C."/>
            <person name="Woyke T."/>
        </authorList>
    </citation>
    <scope>NUCLEOTIDE SEQUENCE</scope>
    <source>
        <strain evidence="4">GVMAG-M-3300023184-186</strain>
    </source>
</reference>
<feature type="region of interest" description="Disordered" evidence="2">
    <location>
        <begin position="320"/>
        <end position="378"/>
    </location>
</feature>
<feature type="transmembrane region" description="Helical" evidence="3">
    <location>
        <begin position="6"/>
        <end position="27"/>
    </location>
</feature>
<evidence type="ECO:0000256" key="3">
    <source>
        <dbReference type="SAM" id="Phobius"/>
    </source>
</evidence>
<organism evidence="4">
    <name type="scientific">viral metagenome</name>
    <dbReference type="NCBI Taxonomy" id="1070528"/>
    <lineage>
        <taxon>unclassified sequences</taxon>
        <taxon>metagenomes</taxon>
        <taxon>organismal metagenomes</taxon>
    </lineage>
</organism>
<accession>A0A6C0I2F3</accession>
<name>A0A6C0I2F3_9ZZZZ</name>
<feature type="region of interest" description="Disordered" evidence="2">
    <location>
        <begin position="273"/>
        <end position="293"/>
    </location>
</feature>
<protein>
    <submittedName>
        <fullName evidence="4">Uncharacterized protein</fullName>
    </submittedName>
</protein>
<feature type="compositionally biased region" description="Low complexity" evidence="2">
    <location>
        <begin position="325"/>
        <end position="378"/>
    </location>
</feature>
<dbReference type="EMBL" id="MN740066">
    <property type="protein sequence ID" value="QHT86333.1"/>
    <property type="molecule type" value="Genomic_DNA"/>
</dbReference>
<keyword evidence="1" id="KW-0175">Coiled coil</keyword>
<evidence type="ECO:0000313" key="4">
    <source>
        <dbReference type="EMBL" id="QHT86333.1"/>
    </source>
</evidence>
<proteinExistence type="predicted"/>
<keyword evidence="3" id="KW-0472">Membrane</keyword>
<evidence type="ECO:0000256" key="1">
    <source>
        <dbReference type="SAM" id="Coils"/>
    </source>
</evidence>